<reference evidence="2" key="1">
    <citation type="journal article" date="2020" name="Stud. Mycol.">
        <title>101 Dothideomycetes genomes: a test case for predicting lifestyles and emergence of pathogens.</title>
        <authorList>
            <person name="Haridas S."/>
            <person name="Albert R."/>
            <person name="Binder M."/>
            <person name="Bloem J."/>
            <person name="Labutti K."/>
            <person name="Salamov A."/>
            <person name="Andreopoulos B."/>
            <person name="Baker S."/>
            <person name="Barry K."/>
            <person name="Bills G."/>
            <person name="Bluhm B."/>
            <person name="Cannon C."/>
            <person name="Castanera R."/>
            <person name="Culley D."/>
            <person name="Daum C."/>
            <person name="Ezra D."/>
            <person name="Gonzalez J."/>
            <person name="Henrissat B."/>
            <person name="Kuo A."/>
            <person name="Liang C."/>
            <person name="Lipzen A."/>
            <person name="Lutzoni F."/>
            <person name="Magnuson J."/>
            <person name="Mondo S."/>
            <person name="Nolan M."/>
            <person name="Ohm R."/>
            <person name="Pangilinan J."/>
            <person name="Park H.-J."/>
            <person name="Ramirez L."/>
            <person name="Alfaro M."/>
            <person name="Sun H."/>
            <person name="Tritt A."/>
            <person name="Yoshinaga Y."/>
            <person name="Zwiers L.-H."/>
            <person name="Turgeon B."/>
            <person name="Goodwin S."/>
            <person name="Spatafora J."/>
            <person name="Crous P."/>
            <person name="Grigoriev I."/>
        </authorList>
    </citation>
    <scope>NUCLEOTIDE SEQUENCE</scope>
    <source>
        <strain evidence="2">CBS 690.94</strain>
    </source>
</reference>
<dbReference type="AlphaFoldDB" id="A0A9P4UH62"/>
<dbReference type="OrthoDB" id="3668008at2759"/>
<name>A0A9P4UH62_9PLEO</name>
<evidence type="ECO:0000313" key="2">
    <source>
        <dbReference type="EMBL" id="KAF2449840.1"/>
    </source>
</evidence>
<accession>A0A9P4UH62</accession>
<organism evidence="2 3">
    <name type="scientific">Karstenula rhodostoma CBS 690.94</name>
    <dbReference type="NCBI Taxonomy" id="1392251"/>
    <lineage>
        <taxon>Eukaryota</taxon>
        <taxon>Fungi</taxon>
        <taxon>Dikarya</taxon>
        <taxon>Ascomycota</taxon>
        <taxon>Pezizomycotina</taxon>
        <taxon>Dothideomycetes</taxon>
        <taxon>Pleosporomycetidae</taxon>
        <taxon>Pleosporales</taxon>
        <taxon>Massarineae</taxon>
        <taxon>Didymosphaeriaceae</taxon>
        <taxon>Karstenula</taxon>
    </lineage>
</organism>
<comment type="caution">
    <text evidence="2">The sequence shown here is derived from an EMBL/GenBank/DDBJ whole genome shotgun (WGS) entry which is preliminary data.</text>
</comment>
<feature type="region of interest" description="Disordered" evidence="1">
    <location>
        <begin position="1"/>
        <end position="25"/>
    </location>
</feature>
<dbReference type="Gene3D" id="1.25.40.20">
    <property type="entry name" value="Ankyrin repeat-containing domain"/>
    <property type="match status" value="1"/>
</dbReference>
<dbReference type="SUPFAM" id="SSF48403">
    <property type="entry name" value="Ankyrin repeat"/>
    <property type="match status" value="1"/>
</dbReference>
<keyword evidence="3" id="KW-1185">Reference proteome</keyword>
<dbReference type="Proteomes" id="UP000799764">
    <property type="component" value="Unassembled WGS sequence"/>
</dbReference>
<feature type="compositionally biased region" description="Polar residues" evidence="1">
    <location>
        <begin position="1"/>
        <end position="16"/>
    </location>
</feature>
<dbReference type="SMART" id="SM00248">
    <property type="entry name" value="ANK"/>
    <property type="match status" value="2"/>
</dbReference>
<dbReference type="InterPro" id="IPR036770">
    <property type="entry name" value="Ankyrin_rpt-contain_sf"/>
</dbReference>
<evidence type="ECO:0008006" key="4">
    <source>
        <dbReference type="Google" id="ProtNLM"/>
    </source>
</evidence>
<gene>
    <name evidence="2" type="ORF">P171DRAFT_480899</name>
</gene>
<sequence>MADLNDNSPHQTTTPHMRTPDPHLPALMPSNQHVMQVDTVSTRIAHPPSTRTPILDLPPELFQNIIHELVKDLGILRAWTFRSVCRTFAAEIEYDAFAKQDRRAIGKIYGDNRLPRPFWNQWIWKHISYKVQHLPADLDLLGTVFLHRIRDITGYLAKERNLNAEYKEWVLHSMCDLVSGRMHPTVLAQLLGLSPNSHFMYIRPKDVSQYVAPKVTLEMKLAVAAHLGDAEMVKFLLPHVDFSEYRSKNHVLFGDPLWNAATQGHDHIILLVVEYVRSGTPQFVQVRNQFRSSYMRYKIGSAKKRSSCNFNEVLADSMRFCDEATVEELLWLHRICTNKLHPDDYTDWLESSIRSENPRMLELVLEVNPDTAYQRPNIPWSLFELPRKVAFSLACQIHHPELVQTFMDLCHIGSNQVWERSNSDGTVIGWQSALDVAAKYGSPEVIAVLLDAGATIDGLGIPARVTQEESSSNGMRPTIREITPLEHAVIADNVAAVQYLIDRGANAQKVYWGNWEARRHGEDMFNIIRKARIERYGENVPTYDIHFGVGIARNVRSIGGYIIPAWKPGKFLALQSGHRYKQVKVYDSSLERFYESAQ</sequence>
<protein>
    <recommendedName>
        <fullName evidence="4">Ankyrin</fullName>
    </recommendedName>
</protein>
<dbReference type="EMBL" id="MU001494">
    <property type="protein sequence ID" value="KAF2449840.1"/>
    <property type="molecule type" value="Genomic_DNA"/>
</dbReference>
<proteinExistence type="predicted"/>
<evidence type="ECO:0000256" key="1">
    <source>
        <dbReference type="SAM" id="MobiDB-lite"/>
    </source>
</evidence>
<evidence type="ECO:0000313" key="3">
    <source>
        <dbReference type="Proteomes" id="UP000799764"/>
    </source>
</evidence>
<dbReference type="InterPro" id="IPR002110">
    <property type="entry name" value="Ankyrin_rpt"/>
</dbReference>